<dbReference type="AlphaFoldDB" id="A0AA36N0K3"/>
<keyword evidence="3" id="KW-1185">Reference proteome</keyword>
<accession>A0AA36N0K3</accession>
<dbReference type="InterPro" id="IPR000719">
    <property type="entry name" value="Prot_kinase_dom"/>
</dbReference>
<dbReference type="SUPFAM" id="SSF56112">
    <property type="entry name" value="Protein kinase-like (PK-like)"/>
    <property type="match status" value="1"/>
</dbReference>
<dbReference type="PANTHER" id="PTHR24359:SF1">
    <property type="entry name" value="INHIBITOR OF NUCLEAR FACTOR KAPPA-B KINASE EPSILON SUBUNIT HOMOLOG 1-RELATED"/>
    <property type="match status" value="1"/>
</dbReference>
<evidence type="ECO:0000313" key="3">
    <source>
        <dbReference type="Proteomes" id="UP001178507"/>
    </source>
</evidence>
<feature type="domain" description="Protein kinase" evidence="1">
    <location>
        <begin position="1"/>
        <end position="285"/>
    </location>
</feature>
<dbReference type="GO" id="GO:0004674">
    <property type="term" value="F:protein serine/threonine kinase activity"/>
    <property type="evidence" value="ECO:0007669"/>
    <property type="project" value="TreeGrafter"/>
</dbReference>
<sequence length="412" mass="42946">MERTETSWSWLKGSELRFPTDEGCVIVREEPGRRGPGARCVSSGAVYDLRRLSAQPPARRCGGLVTLEALEAVQREVDFAQRAGRHPNVVRCHGVLVQNEGTMHSQLLLCEPCVTDLAAHIAGGLAVREASDVGQQLAFGLGHLHSHGILYGGFDAAGVLRGGDGLWKLGSFGRCALLPVAASEWLERREGEMSTPPEARSSTDDALKPEADVWLLGAFLGFLLSARPSGDALALPPQRLADAQVARLWLLLHWLLAEAPEARPCAGEAAALLGALQLTPPQELLAEMPAPAAQRAGRMAIAAARQAAAERAKDAEAVAELAPERLRGLSPEIDRILENCGLDAAFVLDASGTSADASAANAVPAPPAPAAAKATLAGGEVDGFADASTASGASEDPDCLRVADSADLLGLG</sequence>
<dbReference type="Proteomes" id="UP001178507">
    <property type="component" value="Unassembled WGS sequence"/>
</dbReference>
<evidence type="ECO:0000259" key="1">
    <source>
        <dbReference type="PROSITE" id="PS50011"/>
    </source>
</evidence>
<dbReference type="PANTHER" id="PTHR24359">
    <property type="entry name" value="SERINE/THREONINE-PROTEIN KINASE SBK1"/>
    <property type="match status" value="1"/>
</dbReference>
<dbReference type="PROSITE" id="PS50011">
    <property type="entry name" value="PROTEIN_KINASE_DOM"/>
    <property type="match status" value="1"/>
</dbReference>
<proteinExistence type="predicted"/>
<comment type="caution">
    <text evidence="2">The sequence shown here is derived from an EMBL/GenBank/DDBJ whole genome shotgun (WGS) entry which is preliminary data.</text>
</comment>
<dbReference type="EMBL" id="CAUJNA010001358">
    <property type="protein sequence ID" value="CAJ1386356.1"/>
    <property type="molecule type" value="Genomic_DNA"/>
</dbReference>
<dbReference type="InterPro" id="IPR011009">
    <property type="entry name" value="Kinase-like_dom_sf"/>
</dbReference>
<reference evidence="2" key="1">
    <citation type="submission" date="2023-08" db="EMBL/GenBank/DDBJ databases">
        <authorList>
            <person name="Chen Y."/>
            <person name="Shah S."/>
            <person name="Dougan E. K."/>
            <person name="Thang M."/>
            <person name="Chan C."/>
        </authorList>
    </citation>
    <scope>NUCLEOTIDE SEQUENCE</scope>
</reference>
<gene>
    <name evidence="2" type="ORF">EVOR1521_LOCUS12724</name>
</gene>
<protein>
    <recommendedName>
        <fullName evidence="1">Protein kinase domain-containing protein</fullName>
    </recommendedName>
</protein>
<dbReference type="Gene3D" id="1.10.510.10">
    <property type="entry name" value="Transferase(Phosphotransferase) domain 1"/>
    <property type="match status" value="1"/>
</dbReference>
<evidence type="ECO:0000313" key="2">
    <source>
        <dbReference type="EMBL" id="CAJ1386356.1"/>
    </source>
</evidence>
<name>A0AA36N0K3_9DINO</name>
<dbReference type="GO" id="GO:0005524">
    <property type="term" value="F:ATP binding"/>
    <property type="evidence" value="ECO:0007669"/>
    <property type="project" value="InterPro"/>
</dbReference>
<organism evidence="2 3">
    <name type="scientific">Effrenium voratum</name>
    <dbReference type="NCBI Taxonomy" id="2562239"/>
    <lineage>
        <taxon>Eukaryota</taxon>
        <taxon>Sar</taxon>
        <taxon>Alveolata</taxon>
        <taxon>Dinophyceae</taxon>
        <taxon>Suessiales</taxon>
        <taxon>Symbiodiniaceae</taxon>
        <taxon>Effrenium</taxon>
    </lineage>
</organism>
<dbReference type="SMART" id="SM00220">
    <property type="entry name" value="S_TKc"/>
    <property type="match status" value="1"/>
</dbReference>
<dbReference type="Pfam" id="PF00069">
    <property type="entry name" value="Pkinase"/>
    <property type="match status" value="1"/>
</dbReference>